<keyword evidence="7" id="KW-0460">Magnesium</keyword>
<dbReference type="InterPro" id="IPR000489">
    <property type="entry name" value="Pterin-binding_dom"/>
</dbReference>
<comment type="cofactor">
    <cofactor evidence="2">
        <name>Mg(2+)</name>
        <dbReference type="ChEBI" id="CHEBI:18420"/>
    </cofactor>
</comment>
<dbReference type="InterPro" id="IPR045031">
    <property type="entry name" value="DHP_synth-like"/>
</dbReference>
<comment type="pathway">
    <text evidence="3">Cofactor biosynthesis; tetrahydrofolate biosynthesis; 7,8-dihydrofolate from 2-amino-4-hydroxy-6-hydroxymethyl-7,8-dihydropteridine diphosphate and 4-aminobenzoate: step 1/2.</text>
</comment>
<dbReference type="GO" id="GO:0046656">
    <property type="term" value="P:folic acid biosynthetic process"/>
    <property type="evidence" value="ECO:0007669"/>
    <property type="project" value="UniProtKB-KW"/>
</dbReference>
<dbReference type="PROSITE" id="PS50972">
    <property type="entry name" value="PTERIN_BINDING"/>
    <property type="match status" value="1"/>
</dbReference>
<evidence type="ECO:0000313" key="11">
    <source>
        <dbReference type="Proteomes" id="UP000197468"/>
    </source>
</evidence>
<protein>
    <recommendedName>
        <fullName evidence="4">dihydropteroate synthase</fullName>
        <ecNumber evidence="4">2.5.1.15</ecNumber>
    </recommendedName>
</protein>
<dbReference type="RefSeq" id="WP_088383763.1">
    <property type="nucleotide sequence ID" value="NZ_NIOF01000002.1"/>
</dbReference>
<evidence type="ECO:0000256" key="3">
    <source>
        <dbReference type="ARBA" id="ARBA00004763"/>
    </source>
</evidence>
<evidence type="ECO:0000256" key="2">
    <source>
        <dbReference type="ARBA" id="ARBA00001946"/>
    </source>
</evidence>
<evidence type="ECO:0000259" key="9">
    <source>
        <dbReference type="PROSITE" id="PS50972"/>
    </source>
</evidence>
<evidence type="ECO:0000256" key="5">
    <source>
        <dbReference type="ARBA" id="ARBA00022679"/>
    </source>
</evidence>
<feature type="domain" description="Pterin-binding" evidence="9">
    <location>
        <begin position="20"/>
        <end position="272"/>
    </location>
</feature>
<accession>A0A246JH37</accession>
<evidence type="ECO:0000256" key="7">
    <source>
        <dbReference type="ARBA" id="ARBA00022842"/>
    </source>
</evidence>
<evidence type="ECO:0000256" key="8">
    <source>
        <dbReference type="ARBA" id="ARBA00022909"/>
    </source>
</evidence>
<sequence length="283" mass="30807">MTSPQIWKTTRFDLDLAERPLVMGAVNVTPDSFSDGGLHNEASKAINFCERLLGEGVDILDLGGESTRPGAPRLDADEEWRRIEPVLRAALNFGVPVSVDTCKTEVMRRSLDLGVDIINDVQALRDEGADRLLASHPGAGICLMHMRGQPAGMQQLTDYEDVVTEVADFLRDRLQHLMALGIADDRVVLDPGYGFAKTVEQNLELQRRQRELLALGRPLLIGWSRKSTLGVITGKAVDERMPASVGAALAAVTLGARVVRVHDVAPTVDALKVWQAFGAPQQA</sequence>
<dbReference type="NCBIfam" id="TIGR01496">
    <property type="entry name" value="DHPS"/>
    <property type="match status" value="1"/>
</dbReference>
<keyword evidence="5" id="KW-0808">Transferase</keyword>
<proteinExistence type="predicted"/>
<reference evidence="10 11" key="1">
    <citation type="journal article" date="2008" name="Int. J. Syst. Evol. Microbiol.">
        <title>Description of Roseateles aquatilis sp. nov. and Roseateles terrae sp. nov., in the class Betaproteobacteria, and emended description of the genus Roseateles.</title>
        <authorList>
            <person name="Gomila M."/>
            <person name="Bowien B."/>
            <person name="Falsen E."/>
            <person name="Moore E.R."/>
            <person name="Lalucat J."/>
        </authorList>
    </citation>
    <scope>NUCLEOTIDE SEQUENCE [LARGE SCALE GENOMIC DNA]</scope>
    <source>
        <strain evidence="10 11">CCUG 48205</strain>
    </source>
</reference>
<dbReference type="PANTHER" id="PTHR20941:SF1">
    <property type="entry name" value="FOLIC ACID SYNTHESIS PROTEIN FOL1"/>
    <property type="match status" value="1"/>
</dbReference>
<evidence type="ECO:0000313" key="10">
    <source>
        <dbReference type="EMBL" id="OWQ91976.1"/>
    </source>
</evidence>
<evidence type="ECO:0000256" key="6">
    <source>
        <dbReference type="ARBA" id="ARBA00022723"/>
    </source>
</evidence>
<keyword evidence="6" id="KW-0479">Metal-binding</keyword>
<dbReference type="EMBL" id="NIOF01000002">
    <property type="protein sequence ID" value="OWQ91976.1"/>
    <property type="molecule type" value="Genomic_DNA"/>
</dbReference>
<dbReference type="AlphaFoldDB" id="A0A246JH37"/>
<dbReference type="EC" id="2.5.1.15" evidence="4"/>
<dbReference type="InterPro" id="IPR006390">
    <property type="entry name" value="DHP_synth_dom"/>
</dbReference>
<dbReference type="InterPro" id="IPR011005">
    <property type="entry name" value="Dihydropteroate_synth-like_sf"/>
</dbReference>
<keyword evidence="8" id="KW-0289">Folate biosynthesis</keyword>
<dbReference type="GO" id="GO:0046872">
    <property type="term" value="F:metal ion binding"/>
    <property type="evidence" value="ECO:0007669"/>
    <property type="project" value="UniProtKB-KW"/>
</dbReference>
<evidence type="ECO:0000256" key="1">
    <source>
        <dbReference type="ARBA" id="ARBA00000012"/>
    </source>
</evidence>
<dbReference type="PROSITE" id="PS00793">
    <property type="entry name" value="DHPS_2"/>
    <property type="match status" value="1"/>
</dbReference>
<dbReference type="Pfam" id="PF00809">
    <property type="entry name" value="Pterin_bind"/>
    <property type="match status" value="1"/>
</dbReference>
<dbReference type="PANTHER" id="PTHR20941">
    <property type="entry name" value="FOLATE SYNTHESIS PROTEINS"/>
    <property type="match status" value="1"/>
</dbReference>
<dbReference type="OrthoDB" id="9811744at2"/>
<gene>
    <name evidence="10" type="primary">folP</name>
    <name evidence="10" type="ORF">CDN99_06330</name>
</gene>
<dbReference type="Gene3D" id="3.20.20.20">
    <property type="entry name" value="Dihydropteroate synthase-like"/>
    <property type="match status" value="1"/>
</dbReference>
<dbReference type="Proteomes" id="UP000197468">
    <property type="component" value="Unassembled WGS sequence"/>
</dbReference>
<dbReference type="GO" id="GO:0004156">
    <property type="term" value="F:dihydropteroate synthase activity"/>
    <property type="evidence" value="ECO:0007669"/>
    <property type="project" value="UniProtKB-EC"/>
</dbReference>
<name>A0A246JH37_9BURK</name>
<dbReference type="GO" id="GO:0005829">
    <property type="term" value="C:cytosol"/>
    <property type="evidence" value="ECO:0007669"/>
    <property type="project" value="TreeGrafter"/>
</dbReference>
<organism evidence="10 11">
    <name type="scientific">Roseateles aquatilis</name>
    <dbReference type="NCBI Taxonomy" id="431061"/>
    <lineage>
        <taxon>Bacteria</taxon>
        <taxon>Pseudomonadati</taxon>
        <taxon>Pseudomonadota</taxon>
        <taxon>Betaproteobacteria</taxon>
        <taxon>Burkholderiales</taxon>
        <taxon>Sphaerotilaceae</taxon>
        <taxon>Roseateles</taxon>
    </lineage>
</organism>
<dbReference type="CDD" id="cd00739">
    <property type="entry name" value="DHPS"/>
    <property type="match status" value="1"/>
</dbReference>
<evidence type="ECO:0000256" key="4">
    <source>
        <dbReference type="ARBA" id="ARBA00012458"/>
    </source>
</evidence>
<dbReference type="SUPFAM" id="SSF51717">
    <property type="entry name" value="Dihydropteroate synthetase-like"/>
    <property type="match status" value="1"/>
</dbReference>
<comment type="caution">
    <text evidence="10">The sequence shown here is derived from an EMBL/GenBank/DDBJ whole genome shotgun (WGS) entry which is preliminary data.</text>
</comment>
<dbReference type="GO" id="GO:0046654">
    <property type="term" value="P:tetrahydrofolate biosynthetic process"/>
    <property type="evidence" value="ECO:0007669"/>
    <property type="project" value="TreeGrafter"/>
</dbReference>
<comment type="catalytic activity">
    <reaction evidence="1">
        <text>(7,8-dihydropterin-6-yl)methyl diphosphate + 4-aminobenzoate = 7,8-dihydropteroate + diphosphate</text>
        <dbReference type="Rhea" id="RHEA:19949"/>
        <dbReference type="ChEBI" id="CHEBI:17836"/>
        <dbReference type="ChEBI" id="CHEBI:17839"/>
        <dbReference type="ChEBI" id="CHEBI:33019"/>
        <dbReference type="ChEBI" id="CHEBI:72950"/>
        <dbReference type="EC" id="2.5.1.15"/>
    </reaction>
</comment>
<keyword evidence="11" id="KW-1185">Reference proteome</keyword>